<feature type="compositionally biased region" description="Basic residues" evidence="2">
    <location>
        <begin position="649"/>
        <end position="658"/>
    </location>
</feature>
<feature type="repeat" description="WD" evidence="1">
    <location>
        <begin position="25"/>
        <end position="57"/>
    </location>
</feature>
<feature type="compositionally biased region" description="Low complexity" evidence="2">
    <location>
        <begin position="1172"/>
        <end position="1191"/>
    </location>
</feature>
<evidence type="ECO:0000256" key="1">
    <source>
        <dbReference type="PROSITE-ProRule" id="PRU00221"/>
    </source>
</evidence>
<dbReference type="EMBL" id="GIFC01018981">
    <property type="protein sequence ID" value="MXV01065.1"/>
    <property type="molecule type" value="Transcribed_RNA"/>
</dbReference>
<feature type="repeat" description="WD" evidence="1">
    <location>
        <begin position="555"/>
        <end position="596"/>
    </location>
</feature>
<dbReference type="PROSITE" id="PS50082">
    <property type="entry name" value="WD_REPEATS_2"/>
    <property type="match status" value="3"/>
</dbReference>
<feature type="compositionally biased region" description="Acidic residues" evidence="2">
    <location>
        <begin position="1207"/>
        <end position="1216"/>
    </location>
</feature>
<evidence type="ECO:0000256" key="2">
    <source>
        <dbReference type="SAM" id="MobiDB-lite"/>
    </source>
</evidence>
<feature type="region of interest" description="Disordered" evidence="2">
    <location>
        <begin position="1127"/>
        <end position="1230"/>
    </location>
</feature>
<organism evidence="3">
    <name type="scientific">Ixodes ricinus</name>
    <name type="common">Common tick</name>
    <name type="synonym">Acarus ricinus</name>
    <dbReference type="NCBI Taxonomy" id="34613"/>
    <lineage>
        <taxon>Eukaryota</taxon>
        <taxon>Metazoa</taxon>
        <taxon>Ecdysozoa</taxon>
        <taxon>Arthropoda</taxon>
        <taxon>Chelicerata</taxon>
        <taxon>Arachnida</taxon>
        <taxon>Acari</taxon>
        <taxon>Parasitiformes</taxon>
        <taxon>Ixodida</taxon>
        <taxon>Ixodoidea</taxon>
        <taxon>Ixodidae</taxon>
        <taxon>Ixodinae</taxon>
        <taxon>Ixodes</taxon>
    </lineage>
</organism>
<evidence type="ECO:0000313" key="3">
    <source>
        <dbReference type="EMBL" id="MXV01065.1"/>
    </source>
</evidence>
<sequence>MTISSQLVVPMTLWGKVAPTHCMCSVFITKDQKMIVTGCNDGQICVWDIVDGTKVVPRSMLFGHTGPVLCLASASPTGDGSLLVSSSEAGEMSLWDLTDGRCLESTKLPYVHTYMQSHMLCGGDVSHLFCNGYYADVVVLDTMTLTVAFSLVSRATSDWISAMHVIRTPKRSEDIIVALSSSGLTKVWMLSPEDLKSGEALYECESKPIRCLNALRLTCCAYNQRTILVVTAKYWHIYDANDFVLLCTMDSRPGERWMGGDFISADRVCVWSDHGRGYLYQLPAHAIAESKEYRSGAENKDNPFLFCVLAAKNTERLLCPPAMGYFLGPRSGLHKVLLRGDSSGRVTLWNVLDVAASDVGRMRQESGTVARMEPFLTLSLQEAWDEMKPSPPGILDKMELPGEQQELKLTASVYLPLQGRLVVGREDGSIVVVSATQAVMLQLLYGKHHHDERPQHQLLHGHVGRVTCLLYPHHVHSRYEIAHLVSGGVDFSVCLWDLYAGTLLHRFCVHAGEVSQLLVPPNNCSNRVLQSVCSVASDHSVALVGLKERKCVMLASRHLFPVAVVKWRPFDDFMVVGCSDGSVYVWQMETGHLDRVLQGLQAEEVLSACDEHTGHPGERMTNPAVHLFRGLRHRNMAAIRHAAQRGLHHLQHHPHHHQSSQVPPEKLHHQHGMGHDVGDSAHARARTHPLMIQGLRTNPVDQDSHVLFFDIEALIGCLLILKVKQRTDASHAHTAMLSSRDMSELLAEFRVQLLSEEYSTMSPGTLESQGLINQSEYQKYLTLSSSPETHKKISGFIAKVKDTAETAASRIQAKAESVGIKTSQTDLSGANKPGEARSAAALAAGSKLKHLSLAETNLTMEIAQLLLSLLHAWGLDHDLDKVCEGKLGLLCPMRPICFGLLSRGGHMSLLLPTHTYRIMPSEDPQAAAPSKPEARKVTIPVPKEQIEEEERARRFSSRGHWELSTAVTTNHLLSVIALANTLMSMNSATFVPEQEKRRKLHRRLSRADSRAFVMTAAEAPPGSAAVDSSGALAVIQEVLTQQQAHVKQGWSLLAALHCVLLPDLVRTQDFKRPQVEMLARRWQDRCLEVREAAQALLLAELRRIGPKGRKAVVDEWGVYLPNYGETFPAPHAHHPPGQGTQHSGSQAMAGQQLVPATSPASSEGNPASFQVGSPLAAGSRPSSGSSTPSGLQKADALRTANEPQNSSEEEEDEDREGGEPTSKHAWSAAEGRRKQSTAIVLLGVIGAEYGHEIEQSKRKNADDQKKKSLMDGFGPVNYSLARHTSQALAYLLLTPATAALPAHTSLRRAAIDLIGRGFTVWEPCLDVSRVLLGLLELCCDSDKLVPSMSYGLPLTPAADSCRTARHALSLIATARPPAFITTLAREVHRYNTLAQNAQSLNISLHQTVLSRARPEILRIVELLIDKMQTEVADLLVEVMEIVLHCLDPTQLKTRGLENLFPAICRFNNVSYCGATRRIAVGAKTGQLALYELRASKSQLIAAHSATVVACTFSPDGKYLATYSSGENKLCFWQTAAGLFGLGNAQTRCVRTYSTPPLPKSVSANPLKMARLVWVTSRVVILLLADGSEHRFNLS</sequence>
<dbReference type="PANTHER" id="PTHR44099:SF4">
    <property type="entry name" value="RABCONNECTIN-3B, ISOFORM A"/>
    <property type="match status" value="1"/>
</dbReference>
<accession>A0A6B0VH04</accession>
<dbReference type="InterPro" id="IPR001680">
    <property type="entry name" value="WD40_rpt"/>
</dbReference>
<dbReference type="GO" id="GO:0005737">
    <property type="term" value="C:cytoplasm"/>
    <property type="evidence" value="ECO:0007669"/>
    <property type="project" value="TreeGrafter"/>
</dbReference>
<dbReference type="PANTHER" id="PTHR44099">
    <property type="entry name" value="RABCONNECTIN-3B, ISOFORM A"/>
    <property type="match status" value="1"/>
</dbReference>
<feature type="repeat" description="WD" evidence="1">
    <location>
        <begin position="61"/>
        <end position="105"/>
    </location>
</feature>
<dbReference type="InterPro" id="IPR015943">
    <property type="entry name" value="WD40/YVTN_repeat-like_dom_sf"/>
</dbReference>
<proteinExistence type="predicted"/>
<name>A0A6B0VH04_IXORI</name>
<feature type="compositionally biased region" description="Polar residues" evidence="2">
    <location>
        <begin position="1138"/>
        <end position="1171"/>
    </location>
</feature>
<feature type="region of interest" description="Disordered" evidence="2">
    <location>
        <begin position="649"/>
        <end position="675"/>
    </location>
</feature>
<keyword evidence="1" id="KW-0853">WD repeat</keyword>
<reference evidence="3" key="1">
    <citation type="submission" date="2019-12" db="EMBL/GenBank/DDBJ databases">
        <title>An insight into the sialome of adult female Ixodes ricinus ticks feeding for 6 days.</title>
        <authorList>
            <person name="Perner J."/>
            <person name="Ribeiro J.M.C."/>
        </authorList>
    </citation>
    <scope>NUCLEOTIDE SEQUENCE</scope>
    <source>
        <strain evidence="3">Semi-engorged</strain>
        <tissue evidence="3">Salivary glands</tissue>
    </source>
</reference>
<dbReference type="Gene3D" id="2.130.10.10">
    <property type="entry name" value="YVTN repeat-like/Quinoprotein amine dehydrogenase"/>
    <property type="match status" value="3"/>
</dbReference>
<dbReference type="Pfam" id="PF00400">
    <property type="entry name" value="WD40"/>
    <property type="match status" value="5"/>
</dbReference>
<dbReference type="SMART" id="SM00320">
    <property type="entry name" value="WD40"/>
    <property type="match status" value="6"/>
</dbReference>
<protein>
    <submittedName>
        <fullName evidence="3">Putative repeat-containing protein 7</fullName>
    </submittedName>
</protein>
<dbReference type="InterPro" id="IPR036322">
    <property type="entry name" value="WD40_repeat_dom_sf"/>
</dbReference>
<dbReference type="SUPFAM" id="SSF50978">
    <property type="entry name" value="WD40 repeat-like"/>
    <property type="match status" value="2"/>
</dbReference>
<dbReference type="InterPro" id="IPR049916">
    <property type="entry name" value="WDR72-like"/>
</dbReference>
<dbReference type="PROSITE" id="PS50294">
    <property type="entry name" value="WD_REPEATS_REGION"/>
    <property type="match status" value="1"/>
</dbReference>